<dbReference type="GeneID" id="4321299"/>
<dbReference type="EMBL" id="CH476601">
    <property type="protein sequence ID" value="EAU33973.1"/>
    <property type="molecule type" value="Genomic_DNA"/>
</dbReference>
<gene>
    <name evidence="1" type="ORF">ATEG_06212</name>
</gene>
<evidence type="ECO:0000313" key="2">
    <source>
        <dbReference type="Proteomes" id="UP000007963"/>
    </source>
</evidence>
<accession>Q0CJC2</accession>
<dbReference type="Proteomes" id="UP000007963">
    <property type="component" value="Unassembled WGS sequence"/>
</dbReference>
<sequence length="333" mass="37618">MSSDSVSEAGSYSSQQSTAATNEQVYDYDQCIAALEGRSVPDDLTSAAARCAVIRGLRCSYDFAMNQAIIDLCALFRYPEFIRARNARLIMSNIVPVGLEAPEAQPYCIWNPDFASEHTYRQVVQQYPSMRYQVGRACAAAGYFNLYRELDLLPDVSIAEEAREGNTEGGEQIYQLIMSSPVRYAVMDDFARSINLDSPPWPAFLNGETHVRWKLQWRYTLSEDATEDFGPEEIDIEEDRYMGLEVDEPEESRYDELTPQEATLLWEPLPLDIPTLKTDLLRQMAAFEGSVDRYARLINRRSRKGINSLEILCVTGSQIASGSRSKQPLMHVA</sequence>
<dbReference type="VEuPathDB" id="FungiDB:ATEG_06212"/>
<dbReference type="OrthoDB" id="4360026at2759"/>
<proteinExistence type="predicted"/>
<dbReference type="HOGENOM" id="CLU_027146_0_0_1"/>
<reference evidence="2" key="1">
    <citation type="submission" date="2005-09" db="EMBL/GenBank/DDBJ databases">
        <title>Annotation of the Aspergillus terreus NIH2624 genome.</title>
        <authorList>
            <person name="Birren B.W."/>
            <person name="Lander E.S."/>
            <person name="Galagan J.E."/>
            <person name="Nusbaum C."/>
            <person name="Devon K."/>
            <person name="Henn M."/>
            <person name="Ma L.-J."/>
            <person name="Jaffe D.B."/>
            <person name="Butler J."/>
            <person name="Alvarez P."/>
            <person name="Gnerre S."/>
            <person name="Grabherr M."/>
            <person name="Kleber M."/>
            <person name="Mauceli E.W."/>
            <person name="Brockman W."/>
            <person name="Rounsley S."/>
            <person name="Young S.K."/>
            <person name="LaButti K."/>
            <person name="Pushparaj V."/>
            <person name="DeCaprio D."/>
            <person name="Crawford M."/>
            <person name="Koehrsen M."/>
            <person name="Engels R."/>
            <person name="Montgomery P."/>
            <person name="Pearson M."/>
            <person name="Howarth C."/>
            <person name="Larson L."/>
            <person name="Luoma S."/>
            <person name="White J."/>
            <person name="Alvarado L."/>
            <person name="Kodira C.D."/>
            <person name="Zeng Q."/>
            <person name="Oleary S."/>
            <person name="Yandava C."/>
            <person name="Denning D.W."/>
            <person name="Nierman W.C."/>
            <person name="Milne T."/>
            <person name="Madden K."/>
        </authorList>
    </citation>
    <scope>NUCLEOTIDE SEQUENCE [LARGE SCALE GENOMIC DNA]</scope>
    <source>
        <strain evidence="2">NIH 2624 / FGSC A1156</strain>
    </source>
</reference>
<evidence type="ECO:0000313" key="1">
    <source>
        <dbReference type="EMBL" id="EAU33973.1"/>
    </source>
</evidence>
<organism evidence="1 2">
    <name type="scientific">Aspergillus terreus (strain NIH 2624 / FGSC A1156)</name>
    <dbReference type="NCBI Taxonomy" id="341663"/>
    <lineage>
        <taxon>Eukaryota</taxon>
        <taxon>Fungi</taxon>
        <taxon>Dikarya</taxon>
        <taxon>Ascomycota</taxon>
        <taxon>Pezizomycotina</taxon>
        <taxon>Eurotiomycetes</taxon>
        <taxon>Eurotiomycetidae</taxon>
        <taxon>Eurotiales</taxon>
        <taxon>Aspergillaceae</taxon>
        <taxon>Aspergillus</taxon>
        <taxon>Aspergillus subgen. Circumdati</taxon>
    </lineage>
</organism>
<dbReference type="RefSeq" id="XP_001215390.1">
    <property type="nucleotide sequence ID" value="XM_001215390.1"/>
</dbReference>
<dbReference type="AlphaFoldDB" id="Q0CJC2"/>
<name>Q0CJC2_ASPTN</name>
<dbReference type="eggNOG" id="ENOG502SI47">
    <property type="taxonomic scope" value="Eukaryota"/>
</dbReference>
<protein>
    <submittedName>
        <fullName evidence="1">Uncharacterized protein</fullName>
    </submittedName>
</protein>
<dbReference type="OMA" id="MAIHARM"/>